<dbReference type="InterPro" id="IPR003593">
    <property type="entry name" value="AAA+_ATPase"/>
</dbReference>
<dbReference type="Gene3D" id="3.40.50.300">
    <property type="entry name" value="P-loop containing nucleotide triphosphate hydrolases"/>
    <property type="match status" value="1"/>
</dbReference>
<evidence type="ECO:0000256" key="1">
    <source>
        <dbReference type="ARBA" id="ARBA00004202"/>
    </source>
</evidence>
<dbReference type="FunFam" id="3.40.50.300:FF:000224">
    <property type="entry name" value="Energy-coupling factor transporter ATP-binding protein EcfA"/>
    <property type="match status" value="1"/>
</dbReference>
<dbReference type="SUPFAM" id="SSF52540">
    <property type="entry name" value="P-loop containing nucleoside triphosphate hydrolases"/>
    <property type="match status" value="1"/>
</dbReference>
<keyword evidence="4" id="KW-1003">Cell membrane</keyword>
<dbReference type="PROSITE" id="PS50893">
    <property type="entry name" value="ABC_TRANSPORTER_2"/>
    <property type="match status" value="1"/>
</dbReference>
<dbReference type="GO" id="GO:0042626">
    <property type="term" value="F:ATPase-coupled transmembrane transporter activity"/>
    <property type="evidence" value="ECO:0007669"/>
    <property type="project" value="TreeGrafter"/>
</dbReference>
<evidence type="ECO:0000256" key="6">
    <source>
        <dbReference type="ARBA" id="ARBA00022840"/>
    </source>
</evidence>
<dbReference type="Pfam" id="PF00005">
    <property type="entry name" value="ABC_tran"/>
    <property type="match status" value="1"/>
</dbReference>
<evidence type="ECO:0000256" key="3">
    <source>
        <dbReference type="ARBA" id="ARBA00022448"/>
    </source>
</evidence>
<evidence type="ECO:0000259" key="9">
    <source>
        <dbReference type="PROSITE" id="PS50893"/>
    </source>
</evidence>
<dbReference type="GO" id="GO:0005524">
    <property type="term" value="F:ATP binding"/>
    <property type="evidence" value="ECO:0007669"/>
    <property type="project" value="UniProtKB-KW"/>
</dbReference>
<dbReference type="InterPro" id="IPR050095">
    <property type="entry name" value="ECF_ABC_transporter_ATP-bd"/>
</dbReference>
<keyword evidence="3" id="KW-0813">Transport</keyword>
<dbReference type="AlphaFoldDB" id="A0A516KIZ0"/>
<comment type="similarity">
    <text evidence="2">Belongs to the ABC transporter superfamily.</text>
</comment>
<protein>
    <submittedName>
        <fullName evidence="10">ABC transporter ATP-binding protein</fullName>
    </submittedName>
</protein>
<dbReference type="GO" id="GO:0016887">
    <property type="term" value="F:ATP hydrolysis activity"/>
    <property type="evidence" value="ECO:0007669"/>
    <property type="project" value="InterPro"/>
</dbReference>
<dbReference type="KEGG" id="aqt:FN924_15020"/>
<dbReference type="PANTHER" id="PTHR43553:SF27">
    <property type="entry name" value="ENERGY-COUPLING FACTOR TRANSPORTER ATP-BINDING PROTEIN ECFA2"/>
    <property type="match status" value="1"/>
</dbReference>
<dbReference type="PANTHER" id="PTHR43553">
    <property type="entry name" value="HEAVY METAL TRANSPORTER"/>
    <property type="match status" value="1"/>
</dbReference>
<comment type="subcellular location">
    <subcellularLocation>
        <location evidence="1">Cell membrane</location>
        <topology evidence="1">Peripheral membrane protein</topology>
    </subcellularLocation>
</comment>
<dbReference type="GO" id="GO:0015087">
    <property type="term" value="F:cobalt ion transmembrane transporter activity"/>
    <property type="evidence" value="ECO:0007669"/>
    <property type="project" value="UniProtKB-ARBA"/>
</dbReference>
<evidence type="ECO:0000256" key="7">
    <source>
        <dbReference type="ARBA" id="ARBA00022967"/>
    </source>
</evidence>
<sequence length="287" mass="32036">MTIMYELNNISYRYPTSDSPVLQDISVKLEKGKLYGVIGNNGSGKTTLCHLLRGFVPHFYKGEVNGQILLEGASMLEMELGDLAPKVGYMFQNPFIQVSGVKETVFEEIAFGLENLGISEEKIVPSVNHVLKQVKIDHLRDKNPFELSGGQRQRVALASIIVMDPDILIMDEPTSQLDPQGTEDIFEIITMLKEIGKTIILVEHKMDFILECADHILVMKDGKVVMEGETEAVFSNPEYLSLNIAVPSVADVYFDLQKRGVALTRFPRTKQALLAELVEMTRKDGMG</sequence>
<accession>A0A516KIZ0</accession>
<reference evidence="10 11" key="1">
    <citation type="submission" date="2019-07" db="EMBL/GenBank/DDBJ databases">
        <authorList>
            <person name="Li J."/>
        </authorList>
    </citation>
    <scope>NUCLEOTIDE SEQUENCE [LARGE SCALE GENOMIC DNA]</scope>
    <source>
        <strain evidence="10 11">TKL69</strain>
    </source>
</reference>
<evidence type="ECO:0000256" key="5">
    <source>
        <dbReference type="ARBA" id="ARBA00022741"/>
    </source>
</evidence>
<dbReference type="EMBL" id="CP041666">
    <property type="protein sequence ID" value="QDP41377.1"/>
    <property type="molecule type" value="Genomic_DNA"/>
</dbReference>
<dbReference type="PROSITE" id="PS00211">
    <property type="entry name" value="ABC_TRANSPORTER_1"/>
    <property type="match status" value="1"/>
</dbReference>
<proteinExistence type="inferred from homology"/>
<feature type="domain" description="ABC transporter" evidence="9">
    <location>
        <begin position="5"/>
        <end position="246"/>
    </location>
</feature>
<keyword evidence="8" id="KW-0472">Membrane</keyword>
<dbReference type="Proteomes" id="UP000315215">
    <property type="component" value="Chromosome"/>
</dbReference>
<dbReference type="CDD" id="cd03225">
    <property type="entry name" value="ABC_cobalt_CbiO_domain1"/>
    <property type="match status" value="1"/>
</dbReference>
<dbReference type="InterPro" id="IPR003439">
    <property type="entry name" value="ABC_transporter-like_ATP-bd"/>
</dbReference>
<evidence type="ECO:0000256" key="8">
    <source>
        <dbReference type="ARBA" id="ARBA00023136"/>
    </source>
</evidence>
<dbReference type="InterPro" id="IPR017871">
    <property type="entry name" value="ABC_transporter-like_CS"/>
</dbReference>
<evidence type="ECO:0000256" key="4">
    <source>
        <dbReference type="ARBA" id="ARBA00022475"/>
    </source>
</evidence>
<keyword evidence="7" id="KW-1278">Translocase</keyword>
<name>A0A516KIZ0_9BACI</name>
<dbReference type="InterPro" id="IPR015856">
    <property type="entry name" value="ABC_transpr_CbiO/EcfA_su"/>
</dbReference>
<evidence type="ECO:0000313" key="11">
    <source>
        <dbReference type="Proteomes" id="UP000315215"/>
    </source>
</evidence>
<organism evidence="10 11">
    <name type="scientific">Radiobacillus deserti</name>
    <dbReference type="NCBI Taxonomy" id="2594883"/>
    <lineage>
        <taxon>Bacteria</taxon>
        <taxon>Bacillati</taxon>
        <taxon>Bacillota</taxon>
        <taxon>Bacilli</taxon>
        <taxon>Bacillales</taxon>
        <taxon>Bacillaceae</taxon>
        <taxon>Radiobacillus</taxon>
    </lineage>
</organism>
<dbReference type="InterPro" id="IPR027417">
    <property type="entry name" value="P-loop_NTPase"/>
</dbReference>
<dbReference type="SMART" id="SM00382">
    <property type="entry name" value="AAA"/>
    <property type="match status" value="1"/>
</dbReference>
<dbReference type="GO" id="GO:0043190">
    <property type="term" value="C:ATP-binding cassette (ABC) transporter complex"/>
    <property type="evidence" value="ECO:0007669"/>
    <property type="project" value="TreeGrafter"/>
</dbReference>
<keyword evidence="11" id="KW-1185">Reference proteome</keyword>
<gene>
    <name evidence="10" type="ORF">FN924_15020</name>
</gene>
<dbReference type="OrthoDB" id="501320at2"/>
<evidence type="ECO:0000256" key="2">
    <source>
        <dbReference type="ARBA" id="ARBA00005417"/>
    </source>
</evidence>
<keyword evidence="6 10" id="KW-0067">ATP-binding</keyword>
<dbReference type="RefSeq" id="WP_143895861.1">
    <property type="nucleotide sequence ID" value="NZ_CP041666.1"/>
</dbReference>
<evidence type="ECO:0000313" key="10">
    <source>
        <dbReference type="EMBL" id="QDP41377.1"/>
    </source>
</evidence>
<keyword evidence="5" id="KW-0547">Nucleotide-binding</keyword>